<keyword evidence="2" id="KW-1133">Transmembrane helix</keyword>
<evidence type="ECO:0000256" key="1">
    <source>
        <dbReference type="SAM" id="MobiDB-lite"/>
    </source>
</evidence>
<keyword evidence="5" id="KW-1185">Reference proteome</keyword>
<name>A0ABR2HVZ6_9EUKA</name>
<keyword evidence="2" id="KW-0472">Membrane</keyword>
<feature type="signal peptide" evidence="3">
    <location>
        <begin position="1"/>
        <end position="19"/>
    </location>
</feature>
<gene>
    <name evidence="4" type="ORF">M9Y10_016313</name>
</gene>
<dbReference type="EMBL" id="JAPFFF010000021">
    <property type="protein sequence ID" value="KAK8853770.1"/>
    <property type="molecule type" value="Genomic_DNA"/>
</dbReference>
<keyword evidence="3" id="KW-0732">Signal</keyword>
<reference evidence="4 5" key="1">
    <citation type="submission" date="2024-04" db="EMBL/GenBank/DDBJ databases">
        <title>Tritrichomonas musculus Genome.</title>
        <authorList>
            <person name="Alves-Ferreira E."/>
            <person name="Grigg M."/>
            <person name="Lorenzi H."/>
            <person name="Galac M."/>
        </authorList>
    </citation>
    <scope>NUCLEOTIDE SEQUENCE [LARGE SCALE GENOMIC DNA]</scope>
    <source>
        <strain evidence="4 5">EAF2021</strain>
    </source>
</reference>
<proteinExistence type="predicted"/>
<sequence length="138" mass="15320">MNAFYLFLLFFYFIVFSTSKQLKQWSDDSIPPPTTPTNTPQWPSFKHPSQSWPTDAPAWPPTMSPYPTAIPHIATTGNSKKKKLSPLIIAAIAVGSALFVGAIVFGIIMLIRRFKLIKESNYGSILVALSDTDLSKTE</sequence>
<protein>
    <submittedName>
        <fullName evidence="4">Uncharacterized protein</fullName>
    </submittedName>
</protein>
<evidence type="ECO:0000256" key="2">
    <source>
        <dbReference type="SAM" id="Phobius"/>
    </source>
</evidence>
<evidence type="ECO:0000313" key="5">
    <source>
        <dbReference type="Proteomes" id="UP001470230"/>
    </source>
</evidence>
<feature type="region of interest" description="Disordered" evidence="1">
    <location>
        <begin position="27"/>
        <end position="54"/>
    </location>
</feature>
<feature type="transmembrane region" description="Helical" evidence="2">
    <location>
        <begin position="87"/>
        <end position="111"/>
    </location>
</feature>
<comment type="caution">
    <text evidence="4">The sequence shown here is derived from an EMBL/GenBank/DDBJ whole genome shotgun (WGS) entry which is preliminary data.</text>
</comment>
<accession>A0ABR2HVZ6</accession>
<evidence type="ECO:0000256" key="3">
    <source>
        <dbReference type="SAM" id="SignalP"/>
    </source>
</evidence>
<evidence type="ECO:0000313" key="4">
    <source>
        <dbReference type="EMBL" id="KAK8853770.1"/>
    </source>
</evidence>
<feature type="chain" id="PRO_5047285869" evidence="3">
    <location>
        <begin position="20"/>
        <end position="138"/>
    </location>
</feature>
<dbReference type="Proteomes" id="UP001470230">
    <property type="component" value="Unassembled WGS sequence"/>
</dbReference>
<organism evidence="4 5">
    <name type="scientific">Tritrichomonas musculus</name>
    <dbReference type="NCBI Taxonomy" id="1915356"/>
    <lineage>
        <taxon>Eukaryota</taxon>
        <taxon>Metamonada</taxon>
        <taxon>Parabasalia</taxon>
        <taxon>Tritrichomonadida</taxon>
        <taxon>Tritrichomonadidae</taxon>
        <taxon>Tritrichomonas</taxon>
    </lineage>
</organism>
<keyword evidence="2" id="KW-0812">Transmembrane</keyword>